<evidence type="ECO:0000313" key="10">
    <source>
        <dbReference type="Proteomes" id="UP000664203"/>
    </source>
</evidence>
<dbReference type="Gene3D" id="1.10.630.10">
    <property type="entry name" value="Cytochrome P450"/>
    <property type="match status" value="1"/>
</dbReference>
<name>A0A8H3G6R9_9LECA</name>
<dbReference type="InterPro" id="IPR036396">
    <property type="entry name" value="Cyt_P450_sf"/>
</dbReference>
<gene>
    <name evidence="9" type="ORF">ALECFALPRED_006997</name>
</gene>
<comment type="cofactor">
    <cofactor evidence="1 8">
        <name>heme</name>
        <dbReference type="ChEBI" id="CHEBI:30413"/>
    </cofactor>
</comment>
<keyword evidence="6 8" id="KW-0408">Iron</keyword>
<evidence type="ECO:0000256" key="6">
    <source>
        <dbReference type="ARBA" id="ARBA00023004"/>
    </source>
</evidence>
<evidence type="ECO:0000256" key="7">
    <source>
        <dbReference type="ARBA" id="ARBA00023033"/>
    </source>
</evidence>
<dbReference type="GO" id="GO:0016712">
    <property type="term" value="F:oxidoreductase activity, acting on paired donors, with incorporation or reduction of molecular oxygen, reduced flavin or flavoprotein as one donor, and incorporation of one atom of oxygen"/>
    <property type="evidence" value="ECO:0007669"/>
    <property type="project" value="InterPro"/>
</dbReference>
<dbReference type="SUPFAM" id="SSF48264">
    <property type="entry name" value="Cytochrome P450"/>
    <property type="match status" value="1"/>
</dbReference>
<dbReference type="InterPro" id="IPR047146">
    <property type="entry name" value="Cyt_P450_E_CYP52_fungi"/>
</dbReference>
<dbReference type="Pfam" id="PF00067">
    <property type="entry name" value="p450"/>
    <property type="match status" value="1"/>
</dbReference>
<keyword evidence="4 8" id="KW-0479">Metal-binding</keyword>
<evidence type="ECO:0000256" key="1">
    <source>
        <dbReference type="ARBA" id="ARBA00001971"/>
    </source>
</evidence>
<dbReference type="PRINTS" id="PR01239">
    <property type="entry name" value="EP450IICYP52"/>
</dbReference>
<evidence type="ECO:0000256" key="5">
    <source>
        <dbReference type="ARBA" id="ARBA00023002"/>
    </source>
</evidence>
<evidence type="ECO:0000256" key="2">
    <source>
        <dbReference type="ARBA" id="ARBA00010617"/>
    </source>
</evidence>
<dbReference type="PRINTS" id="PR00464">
    <property type="entry name" value="EP450II"/>
</dbReference>
<evidence type="ECO:0008006" key="11">
    <source>
        <dbReference type="Google" id="ProtNLM"/>
    </source>
</evidence>
<evidence type="ECO:0000256" key="3">
    <source>
        <dbReference type="ARBA" id="ARBA00022617"/>
    </source>
</evidence>
<dbReference type="Proteomes" id="UP000664203">
    <property type="component" value="Unassembled WGS sequence"/>
</dbReference>
<keyword evidence="5" id="KW-0560">Oxidoreductase</keyword>
<dbReference type="EMBL" id="CAJPDR010000456">
    <property type="protein sequence ID" value="CAF9936885.1"/>
    <property type="molecule type" value="Genomic_DNA"/>
</dbReference>
<dbReference type="InterPro" id="IPR002402">
    <property type="entry name" value="Cyt_P450_E_grp-II"/>
</dbReference>
<dbReference type="InterPro" id="IPR001128">
    <property type="entry name" value="Cyt_P450"/>
</dbReference>
<proteinExistence type="inferred from homology"/>
<feature type="binding site" description="axial binding residue" evidence="8">
    <location>
        <position position="396"/>
    </location>
    <ligand>
        <name>heme</name>
        <dbReference type="ChEBI" id="CHEBI:30413"/>
    </ligand>
    <ligandPart>
        <name>Fe</name>
        <dbReference type="ChEBI" id="CHEBI:18248"/>
    </ligandPart>
</feature>
<dbReference type="GO" id="GO:0020037">
    <property type="term" value="F:heme binding"/>
    <property type="evidence" value="ECO:0007669"/>
    <property type="project" value="InterPro"/>
</dbReference>
<dbReference type="GO" id="GO:0005506">
    <property type="term" value="F:iron ion binding"/>
    <property type="evidence" value="ECO:0007669"/>
    <property type="project" value="InterPro"/>
</dbReference>
<evidence type="ECO:0000256" key="4">
    <source>
        <dbReference type="ARBA" id="ARBA00022723"/>
    </source>
</evidence>
<dbReference type="OrthoDB" id="1470350at2759"/>
<accession>A0A8H3G6R9</accession>
<sequence length="451" mass="50996">MLQSRMAAIKAGRYNRLYLEQYQNYGKTWEENLAGTKVINSMEPENFQQVASLSFQDYGKLAMRNKALSPFLGNGIFSQDGASWKHSRDLIKPLFTRAELSDIDSFEVHVNRFLNLIPRDGSTVDLHPLLLKLFLDSSTQFIFGESVNSLIDTPFDAQEFLDAFSQALQGAGRRAQAGKLRFVFLFDNKKWKSSCDKVHAFVDRHVARALAETKPTDDPETESPSSPRYILINEIAKQIRDPIDLRFQVINVFFPARDSTGIALSNAFFNLARNPGVWTELREQALALGDQPLTFELLKSLTFFKYVLFESLRLQGPSGRVARTAIQDTILPRGGGPDGTAPIFVQKGTIVALNTYAPNHWKDTWGEDVEEFRPKRWIGSKHTWDWTPFFGGPRICPAQQQVLTQAVYLLVRMVTAFEKIENRDPSVAYVELTKMLTESRNGAKVALHPPG</sequence>
<evidence type="ECO:0000256" key="8">
    <source>
        <dbReference type="PIRSR" id="PIRSR602402-1"/>
    </source>
</evidence>
<evidence type="ECO:0000313" key="9">
    <source>
        <dbReference type="EMBL" id="CAF9936885.1"/>
    </source>
</evidence>
<reference evidence="9" key="1">
    <citation type="submission" date="2021-03" db="EMBL/GenBank/DDBJ databases">
        <authorList>
            <person name="Tagirdzhanova G."/>
        </authorList>
    </citation>
    <scope>NUCLEOTIDE SEQUENCE</scope>
</reference>
<comment type="similarity">
    <text evidence="2">Belongs to the cytochrome P450 family.</text>
</comment>
<keyword evidence="10" id="KW-1185">Reference proteome</keyword>
<dbReference type="InterPro" id="IPR002974">
    <property type="entry name" value="Cyt_P450_E_CYP52_ascomycetes"/>
</dbReference>
<protein>
    <recommendedName>
        <fullName evidence="11">Cytochrome P450</fullName>
    </recommendedName>
</protein>
<comment type="caution">
    <text evidence="9">The sequence shown here is derived from an EMBL/GenBank/DDBJ whole genome shotgun (WGS) entry which is preliminary data.</text>
</comment>
<keyword evidence="7" id="KW-0503">Monooxygenase</keyword>
<organism evidence="9 10">
    <name type="scientific">Alectoria fallacina</name>
    <dbReference type="NCBI Taxonomy" id="1903189"/>
    <lineage>
        <taxon>Eukaryota</taxon>
        <taxon>Fungi</taxon>
        <taxon>Dikarya</taxon>
        <taxon>Ascomycota</taxon>
        <taxon>Pezizomycotina</taxon>
        <taxon>Lecanoromycetes</taxon>
        <taxon>OSLEUM clade</taxon>
        <taxon>Lecanoromycetidae</taxon>
        <taxon>Lecanorales</taxon>
        <taxon>Lecanorineae</taxon>
        <taxon>Parmeliaceae</taxon>
        <taxon>Alectoria</taxon>
    </lineage>
</organism>
<dbReference type="AlphaFoldDB" id="A0A8H3G6R9"/>
<dbReference type="CDD" id="cd11063">
    <property type="entry name" value="CYP52"/>
    <property type="match status" value="1"/>
</dbReference>
<dbReference type="PANTHER" id="PTHR24287:SF19">
    <property type="entry name" value="CYTOCHROME P450"/>
    <property type="match status" value="1"/>
</dbReference>
<keyword evidence="3 8" id="KW-0349">Heme</keyword>
<dbReference type="PANTHER" id="PTHR24287">
    <property type="entry name" value="P450, PUTATIVE (EUROFUNG)-RELATED"/>
    <property type="match status" value="1"/>
</dbReference>